<comment type="catalytic activity">
    <reaction evidence="1">
        <text>ATP + protein L-histidine = ADP + protein N-phospho-L-histidine.</text>
        <dbReference type="EC" id="2.7.13.3"/>
    </reaction>
</comment>
<evidence type="ECO:0000256" key="4">
    <source>
        <dbReference type="ARBA" id="ARBA00022553"/>
    </source>
</evidence>
<evidence type="ECO:0000256" key="5">
    <source>
        <dbReference type="ARBA" id="ARBA00022679"/>
    </source>
</evidence>
<feature type="transmembrane region" description="Helical" evidence="11">
    <location>
        <begin position="21"/>
        <end position="42"/>
    </location>
</feature>
<feature type="domain" description="HAMP" evidence="13">
    <location>
        <begin position="192"/>
        <end position="246"/>
    </location>
</feature>
<proteinExistence type="predicted"/>
<dbReference type="GeneID" id="95391781"/>
<dbReference type="Pfam" id="PF00672">
    <property type="entry name" value="HAMP"/>
    <property type="match status" value="1"/>
</dbReference>
<dbReference type="PANTHER" id="PTHR45436">
    <property type="entry name" value="SENSOR HISTIDINE KINASE YKOH"/>
    <property type="match status" value="1"/>
</dbReference>
<dbReference type="InterPro" id="IPR004358">
    <property type="entry name" value="Sig_transdc_His_kin-like_C"/>
</dbReference>
<keyword evidence="4" id="KW-0597">Phosphoprotein</keyword>
<dbReference type="Gene3D" id="3.30.565.10">
    <property type="entry name" value="Histidine kinase-like ATPase, C-terminal domain"/>
    <property type="match status" value="1"/>
</dbReference>
<dbReference type="Pfam" id="PF00512">
    <property type="entry name" value="HisKA"/>
    <property type="match status" value="1"/>
</dbReference>
<keyword evidence="8 11" id="KW-1133">Transmembrane helix</keyword>
<evidence type="ECO:0000256" key="2">
    <source>
        <dbReference type="ARBA" id="ARBA00004236"/>
    </source>
</evidence>
<accession>A0A7W5V323</accession>
<dbReference type="Pfam" id="PF02518">
    <property type="entry name" value="HATPase_c"/>
    <property type="match status" value="1"/>
</dbReference>
<evidence type="ECO:0000313" key="14">
    <source>
        <dbReference type="EMBL" id="MBB3729601.1"/>
    </source>
</evidence>
<evidence type="ECO:0000256" key="1">
    <source>
        <dbReference type="ARBA" id="ARBA00000085"/>
    </source>
</evidence>
<evidence type="ECO:0000259" key="13">
    <source>
        <dbReference type="PROSITE" id="PS50885"/>
    </source>
</evidence>
<gene>
    <name evidence="14" type="ORF">FHR33_005461</name>
</gene>
<dbReference type="CDD" id="cd00082">
    <property type="entry name" value="HisKA"/>
    <property type="match status" value="1"/>
</dbReference>
<evidence type="ECO:0000259" key="12">
    <source>
        <dbReference type="PROSITE" id="PS50109"/>
    </source>
</evidence>
<protein>
    <recommendedName>
        <fullName evidence="3">histidine kinase</fullName>
        <ecNumber evidence="3">2.7.13.3</ecNumber>
    </recommendedName>
</protein>
<dbReference type="SMART" id="SM00388">
    <property type="entry name" value="HisKA"/>
    <property type="match status" value="1"/>
</dbReference>
<evidence type="ECO:0000313" key="15">
    <source>
        <dbReference type="Proteomes" id="UP000579945"/>
    </source>
</evidence>
<sequence length="462" mass="49588">MRGQGASFRRLHARLFRSVRGRATLVALGAAATVLLVCAILVRTLLQLSTEDVASARAAHAALHVAFQITVTPVNDPIPVLPGESDMLQVVADDGRVLGATPPLRGLPPISRARPLEADSRVDTTECPSSLPTCVRVVGIAVGQSAYGTPVLVYGAVPFPSGVSGWQGNVLLAVIAIVLLTLIGLATWTTIGTALRPVEAITREMAEISGTAALHRRVPVPETSGEIQRLAETVNHTLGRLQRATEQQRRFVSDASHDLRNPITGLLTRLEVALDDPQDSDWKSTVRAALRDTQRLSDIVADLLELARLDAGALQPAERLDLAELVVSEVELHRRRVPIVTRLAAGTIVEANRLRLARVLGNLLANAERHAHSVIEVSVWTDHSQGQAVLEVHDDGEGIPVEARERVFDRFARLDSARRLDTGGTGLGLPIAREIARSYGGSLVVADSERGARLVLRLPALS</sequence>
<dbReference type="Proteomes" id="UP000579945">
    <property type="component" value="Unassembled WGS sequence"/>
</dbReference>
<dbReference type="InterPro" id="IPR003594">
    <property type="entry name" value="HATPase_dom"/>
</dbReference>
<dbReference type="Gene3D" id="1.10.287.130">
    <property type="match status" value="1"/>
</dbReference>
<dbReference type="InterPro" id="IPR003660">
    <property type="entry name" value="HAMP_dom"/>
</dbReference>
<evidence type="ECO:0000256" key="9">
    <source>
        <dbReference type="ARBA" id="ARBA00023012"/>
    </source>
</evidence>
<feature type="domain" description="Histidine kinase" evidence="12">
    <location>
        <begin position="254"/>
        <end position="462"/>
    </location>
</feature>
<dbReference type="SMART" id="SM00304">
    <property type="entry name" value="HAMP"/>
    <property type="match status" value="1"/>
</dbReference>
<dbReference type="AlphaFoldDB" id="A0A7W5V323"/>
<comment type="subcellular location">
    <subcellularLocation>
        <location evidence="2">Cell membrane</location>
    </subcellularLocation>
</comment>
<evidence type="ECO:0000256" key="3">
    <source>
        <dbReference type="ARBA" id="ARBA00012438"/>
    </source>
</evidence>
<dbReference type="EMBL" id="JACIBV010000001">
    <property type="protein sequence ID" value="MBB3729601.1"/>
    <property type="molecule type" value="Genomic_DNA"/>
</dbReference>
<feature type="transmembrane region" description="Helical" evidence="11">
    <location>
        <begin position="170"/>
        <end position="195"/>
    </location>
</feature>
<dbReference type="GO" id="GO:0005886">
    <property type="term" value="C:plasma membrane"/>
    <property type="evidence" value="ECO:0007669"/>
    <property type="project" value="UniProtKB-SubCell"/>
</dbReference>
<comment type="caution">
    <text evidence="14">The sequence shown here is derived from an EMBL/GenBank/DDBJ whole genome shotgun (WGS) entry which is preliminary data.</text>
</comment>
<dbReference type="CDD" id="cd00075">
    <property type="entry name" value="HATPase"/>
    <property type="match status" value="1"/>
</dbReference>
<dbReference type="PROSITE" id="PS50885">
    <property type="entry name" value="HAMP"/>
    <property type="match status" value="1"/>
</dbReference>
<dbReference type="InterPro" id="IPR005467">
    <property type="entry name" value="His_kinase_dom"/>
</dbReference>
<dbReference type="RefSeq" id="WP_183653108.1">
    <property type="nucleotide sequence ID" value="NZ_JACIBV010000001.1"/>
</dbReference>
<organism evidence="14 15">
    <name type="scientific">Nonomuraea dietziae</name>
    <dbReference type="NCBI Taxonomy" id="65515"/>
    <lineage>
        <taxon>Bacteria</taxon>
        <taxon>Bacillati</taxon>
        <taxon>Actinomycetota</taxon>
        <taxon>Actinomycetes</taxon>
        <taxon>Streptosporangiales</taxon>
        <taxon>Streptosporangiaceae</taxon>
        <taxon>Nonomuraea</taxon>
    </lineage>
</organism>
<keyword evidence="10 11" id="KW-0472">Membrane</keyword>
<reference evidence="14 15" key="1">
    <citation type="submission" date="2020-08" db="EMBL/GenBank/DDBJ databases">
        <title>Sequencing the genomes of 1000 actinobacteria strains.</title>
        <authorList>
            <person name="Klenk H.-P."/>
        </authorList>
    </citation>
    <scope>NUCLEOTIDE SEQUENCE [LARGE SCALE GENOMIC DNA]</scope>
    <source>
        <strain evidence="14 15">DSM 44320</strain>
    </source>
</reference>
<dbReference type="EC" id="2.7.13.3" evidence="3"/>
<name>A0A7W5V323_9ACTN</name>
<dbReference type="SUPFAM" id="SSF47384">
    <property type="entry name" value="Homodimeric domain of signal transducing histidine kinase"/>
    <property type="match status" value="1"/>
</dbReference>
<dbReference type="GO" id="GO:0000155">
    <property type="term" value="F:phosphorelay sensor kinase activity"/>
    <property type="evidence" value="ECO:0007669"/>
    <property type="project" value="InterPro"/>
</dbReference>
<keyword evidence="9" id="KW-0902">Two-component regulatory system</keyword>
<dbReference type="SMART" id="SM00387">
    <property type="entry name" value="HATPase_c"/>
    <property type="match status" value="1"/>
</dbReference>
<keyword evidence="5" id="KW-0808">Transferase</keyword>
<dbReference type="SUPFAM" id="SSF55874">
    <property type="entry name" value="ATPase domain of HSP90 chaperone/DNA topoisomerase II/histidine kinase"/>
    <property type="match status" value="1"/>
</dbReference>
<keyword evidence="6 11" id="KW-0812">Transmembrane</keyword>
<evidence type="ECO:0000256" key="8">
    <source>
        <dbReference type="ARBA" id="ARBA00022989"/>
    </source>
</evidence>
<evidence type="ECO:0000256" key="7">
    <source>
        <dbReference type="ARBA" id="ARBA00022777"/>
    </source>
</evidence>
<dbReference type="InterPro" id="IPR036097">
    <property type="entry name" value="HisK_dim/P_sf"/>
</dbReference>
<evidence type="ECO:0000256" key="11">
    <source>
        <dbReference type="SAM" id="Phobius"/>
    </source>
</evidence>
<dbReference type="InterPro" id="IPR050428">
    <property type="entry name" value="TCS_sensor_his_kinase"/>
</dbReference>
<dbReference type="InterPro" id="IPR003661">
    <property type="entry name" value="HisK_dim/P_dom"/>
</dbReference>
<dbReference type="PROSITE" id="PS50109">
    <property type="entry name" value="HIS_KIN"/>
    <property type="match status" value="1"/>
</dbReference>
<dbReference type="PRINTS" id="PR00344">
    <property type="entry name" value="BCTRLSENSOR"/>
</dbReference>
<keyword evidence="7 14" id="KW-0418">Kinase</keyword>
<keyword evidence="15" id="KW-1185">Reference proteome</keyword>
<dbReference type="InterPro" id="IPR036890">
    <property type="entry name" value="HATPase_C_sf"/>
</dbReference>
<evidence type="ECO:0000256" key="10">
    <source>
        <dbReference type="ARBA" id="ARBA00023136"/>
    </source>
</evidence>
<dbReference type="PANTHER" id="PTHR45436:SF5">
    <property type="entry name" value="SENSOR HISTIDINE KINASE TRCS"/>
    <property type="match status" value="1"/>
</dbReference>
<evidence type="ECO:0000256" key="6">
    <source>
        <dbReference type="ARBA" id="ARBA00022692"/>
    </source>
</evidence>